<dbReference type="GO" id="GO:0061630">
    <property type="term" value="F:ubiquitin protein ligase activity"/>
    <property type="evidence" value="ECO:0007669"/>
    <property type="project" value="UniProtKB-EC"/>
</dbReference>
<keyword evidence="15" id="KW-0732">Signal</keyword>
<evidence type="ECO:0000256" key="7">
    <source>
        <dbReference type="ARBA" id="ARBA00022771"/>
    </source>
</evidence>
<evidence type="ECO:0000256" key="13">
    <source>
        <dbReference type="SAM" id="MobiDB-lite"/>
    </source>
</evidence>
<comment type="subcellular location">
    <subcellularLocation>
        <location evidence="2">Membrane</location>
        <topology evidence="2">Multi-pass membrane protein</topology>
    </subcellularLocation>
</comment>
<keyword evidence="7 12" id="KW-0863">Zinc-finger</keyword>
<evidence type="ECO:0000256" key="3">
    <source>
        <dbReference type="ARBA" id="ARBA00012483"/>
    </source>
</evidence>
<keyword evidence="10 14" id="KW-1133">Transmembrane helix</keyword>
<feature type="domain" description="RING-type" evidence="16">
    <location>
        <begin position="393"/>
        <end position="433"/>
    </location>
</feature>
<dbReference type="PANTHER" id="PTHR45977:SF4">
    <property type="entry name" value="RING-TYPE DOMAIN-CONTAINING PROTEIN"/>
    <property type="match status" value="1"/>
</dbReference>
<evidence type="ECO:0000313" key="18">
    <source>
        <dbReference type="Proteomes" id="UP000253664"/>
    </source>
</evidence>
<evidence type="ECO:0000256" key="6">
    <source>
        <dbReference type="ARBA" id="ARBA00022723"/>
    </source>
</evidence>
<feature type="compositionally biased region" description="Acidic residues" evidence="13">
    <location>
        <begin position="374"/>
        <end position="386"/>
    </location>
</feature>
<feature type="non-terminal residue" evidence="17">
    <location>
        <position position="546"/>
    </location>
</feature>
<feature type="signal peptide" evidence="15">
    <location>
        <begin position="1"/>
        <end position="32"/>
    </location>
</feature>
<evidence type="ECO:0000256" key="15">
    <source>
        <dbReference type="SAM" id="SignalP"/>
    </source>
</evidence>
<keyword evidence="11 14" id="KW-0472">Membrane</keyword>
<feature type="chain" id="PRO_5017009372" description="RING-type E3 ubiquitin transferase" evidence="15">
    <location>
        <begin position="33"/>
        <end position="546"/>
    </location>
</feature>
<keyword evidence="8" id="KW-0833">Ubl conjugation pathway</keyword>
<dbReference type="Proteomes" id="UP000253664">
    <property type="component" value="Unassembled WGS sequence"/>
</dbReference>
<evidence type="ECO:0000256" key="8">
    <source>
        <dbReference type="ARBA" id="ARBA00022786"/>
    </source>
</evidence>
<reference evidence="17 18" key="1">
    <citation type="journal article" date="2015" name="BMC Genomics">
        <title>Insights from the genome of Ophiocordyceps polyrhachis-furcata to pathogenicity and host specificity in insect fungi.</title>
        <authorList>
            <person name="Wichadakul D."/>
            <person name="Kobmoo N."/>
            <person name="Ingsriswang S."/>
            <person name="Tangphatsornruang S."/>
            <person name="Chantasingh D."/>
            <person name="Luangsa-ard J.J."/>
            <person name="Eurwilaichitr L."/>
        </authorList>
    </citation>
    <scope>NUCLEOTIDE SEQUENCE [LARGE SCALE GENOMIC DNA]</scope>
    <source>
        <strain evidence="17 18">BCC 54312</strain>
    </source>
</reference>
<evidence type="ECO:0000256" key="4">
    <source>
        <dbReference type="ARBA" id="ARBA00022679"/>
    </source>
</evidence>
<dbReference type="GO" id="GO:0016567">
    <property type="term" value="P:protein ubiquitination"/>
    <property type="evidence" value="ECO:0007669"/>
    <property type="project" value="TreeGrafter"/>
</dbReference>
<accession>A0A367LPM2</accession>
<organism evidence="17 18">
    <name type="scientific">Ophiocordyceps polyrhachis-furcata BCC 54312</name>
    <dbReference type="NCBI Taxonomy" id="1330021"/>
    <lineage>
        <taxon>Eukaryota</taxon>
        <taxon>Fungi</taxon>
        <taxon>Dikarya</taxon>
        <taxon>Ascomycota</taxon>
        <taxon>Pezizomycotina</taxon>
        <taxon>Sordariomycetes</taxon>
        <taxon>Hypocreomycetidae</taxon>
        <taxon>Hypocreales</taxon>
        <taxon>Ophiocordycipitaceae</taxon>
        <taxon>Ophiocordyceps</taxon>
    </lineage>
</organism>
<dbReference type="EMBL" id="LKCN02000001">
    <property type="protein sequence ID" value="RCI16378.1"/>
    <property type="molecule type" value="Genomic_DNA"/>
</dbReference>
<gene>
    <name evidence="17" type="ORF">L249_2454</name>
</gene>
<evidence type="ECO:0000259" key="16">
    <source>
        <dbReference type="PROSITE" id="PS50089"/>
    </source>
</evidence>
<comment type="caution">
    <text evidence="17">The sequence shown here is derived from an EMBL/GenBank/DDBJ whole genome shotgun (WGS) entry which is preliminary data.</text>
</comment>
<keyword evidence="9" id="KW-0862">Zinc</keyword>
<evidence type="ECO:0000256" key="11">
    <source>
        <dbReference type="ARBA" id="ARBA00023136"/>
    </source>
</evidence>
<dbReference type="CDD" id="cd16454">
    <property type="entry name" value="RING-H2_PA-TM-RING"/>
    <property type="match status" value="1"/>
</dbReference>
<proteinExistence type="predicted"/>
<dbReference type="OrthoDB" id="8062037at2759"/>
<dbReference type="GO" id="GO:0008270">
    <property type="term" value="F:zinc ion binding"/>
    <property type="evidence" value="ECO:0007669"/>
    <property type="project" value="UniProtKB-KW"/>
</dbReference>
<keyword evidence="18" id="KW-1185">Reference proteome</keyword>
<evidence type="ECO:0000256" key="5">
    <source>
        <dbReference type="ARBA" id="ARBA00022692"/>
    </source>
</evidence>
<name>A0A367LPM2_9HYPO</name>
<dbReference type="GO" id="GO:0006511">
    <property type="term" value="P:ubiquitin-dependent protein catabolic process"/>
    <property type="evidence" value="ECO:0007669"/>
    <property type="project" value="TreeGrafter"/>
</dbReference>
<evidence type="ECO:0000256" key="9">
    <source>
        <dbReference type="ARBA" id="ARBA00022833"/>
    </source>
</evidence>
<dbReference type="SMART" id="SM00184">
    <property type="entry name" value="RING"/>
    <property type="match status" value="1"/>
</dbReference>
<evidence type="ECO:0000256" key="10">
    <source>
        <dbReference type="ARBA" id="ARBA00022989"/>
    </source>
</evidence>
<dbReference type="STRING" id="1330021.A0A367LPM2"/>
<dbReference type="AlphaFoldDB" id="A0A367LPM2"/>
<evidence type="ECO:0000313" key="17">
    <source>
        <dbReference type="EMBL" id="RCI16378.1"/>
    </source>
</evidence>
<feature type="region of interest" description="Disordered" evidence="13">
    <location>
        <begin position="343"/>
        <end position="387"/>
    </location>
</feature>
<evidence type="ECO:0000256" key="1">
    <source>
        <dbReference type="ARBA" id="ARBA00000900"/>
    </source>
</evidence>
<dbReference type="PANTHER" id="PTHR45977">
    <property type="entry name" value="TARGET OF ERK KINASE MPK-1"/>
    <property type="match status" value="1"/>
</dbReference>
<keyword evidence="5 14" id="KW-0812">Transmembrane</keyword>
<keyword evidence="6" id="KW-0479">Metal-binding</keyword>
<dbReference type="SUPFAM" id="SSF57850">
    <property type="entry name" value="RING/U-box"/>
    <property type="match status" value="1"/>
</dbReference>
<protein>
    <recommendedName>
        <fullName evidence="3">RING-type E3 ubiquitin transferase</fullName>
        <ecNumber evidence="3">2.3.2.27</ecNumber>
    </recommendedName>
</protein>
<evidence type="ECO:0000256" key="14">
    <source>
        <dbReference type="SAM" id="Phobius"/>
    </source>
</evidence>
<dbReference type="GO" id="GO:0016020">
    <property type="term" value="C:membrane"/>
    <property type="evidence" value="ECO:0007669"/>
    <property type="project" value="UniProtKB-SubCell"/>
</dbReference>
<evidence type="ECO:0000256" key="2">
    <source>
        <dbReference type="ARBA" id="ARBA00004141"/>
    </source>
</evidence>
<dbReference type="Pfam" id="PF13639">
    <property type="entry name" value="zf-RING_2"/>
    <property type="match status" value="1"/>
</dbReference>
<dbReference type="Gene3D" id="3.30.40.10">
    <property type="entry name" value="Zinc/RING finger domain, C3HC4 (zinc finger)"/>
    <property type="match status" value="1"/>
</dbReference>
<evidence type="ECO:0000256" key="12">
    <source>
        <dbReference type="PROSITE-ProRule" id="PRU00175"/>
    </source>
</evidence>
<sequence length="546" mass="58454">MTVFVVFRRAFSSSAPLLIALVFFLCASLAAAAATTSAEKDVPLWASNNALQLTLSTKPGLQFTTIPLTENLGLNESDHVRGVVRIYGALKPANVSNYNQINGQDDIAYLSCDKPAGDNLINPDKMLNDLMAQRPKAILLYSTNRNWCSIDSTQPLAYTSILTMADAGEAGNVQGYLGGNNAAAAAVVNAIIQGNATEEQTVNNDSGAAGGGGNNSAVAMSILYSITGLITLLFLIIIATGAIRAHRYPERYGPRGAFGGRPRQSRAKGLARAVLDTIPIVKFGNQEPSKPDPQLELETTTTHMSSGAVKPQTKTLSRLPEIRPAAADTTGATTATTAIATTTTTTTTTTPPTAPRPRRYSQDSQVSALTVSDIEPEAAREEEDGVDNGNLGCSICTEDFCVGEDVRVLPCNHQFHPNCVDPWLVNVSGTCPLRLDLRPGHDSAGNGSPADDGEFLAPPLALEAEDGGGGGVRNSHGNRFSRLLDVNRLRQASVEERMEALRQMRTRNDEDWAAGRRAQGQSLTEKLKDRFRVRTRPQAAAERRRL</sequence>
<keyword evidence="4" id="KW-0808">Transferase</keyword>
<dbReference type="InterPro" id="IPR013083">
    <property type="entry name" value="Znf_RING/FYVE/PHD"/>
</dbReference>
<feature type="transmembrane region" description="Helical" evidence="14">
    <location>
        <begin position="222"/>
        <end position="243"/>
    </location>
</feature>
<comment type="catalytic activity">
    <reaction evidence="1">
        <text>S-ubiquitinyl-[E2 ubiquitin-conjugating enzyme]-L-cysteine + [acceptor protein]-L-lysine = [E2 ubiquitin-conjugating enzyme]-L-cysteine + N(6)-ubiquitinyl-[acceptor protein]-L-lysine.</text>
        <dbReference type="EC" id="2.3.2.27"/>
    </reaction>
</comment>
<dbReference type="InterPro" id="IPR001841">
    <property type="entry name" value="Znf_RING"/>
</dbReference>
<dbReference type="PROSITE" id="PS50089">
    <property type="entry name" value="ZF_RING_2"/>
    <property type="match status" value="1"/>
</dbReference>
<dbReference type="EC" id="2.3.2.27" evidence="3"/>